<dbReference type="Proteomes" id="UP000061432">
    <property type="component" value="Chromosome"/>
</dbReference>
<dbReference type="PRINTS" id="PR00039">
    <property type="entry name" value="HTHLYSR"/>
</dbReference>
<evidence type="ECO:0000256" key="3">
    <source>
        <dbReference type="ARBA" id="ARBA00023125"/>
    </source>
</evidence>
<dbReference type="CDD" id="cd08451">
    <property type="entry name" value="PBP2_BudR"/>
    <property type="match status" value="1"/>
</dbReference>
<feature type="compositionally biased region" description="Basic residues" evidence="5">
    <location>
        <begin position="292"/>
        <end position="325"/>
    </location>
</feature>
<dbReference type="Pfam" id="PF00126">
    <property type="entry name" value="HTH_1"/>
    <property type="match status" value="1"/>
</dbReference>
<dbReference type="PATRIC" id="fig|270351.10.peg.2785"/>
<reference evidence="7 8" key="1">
    <citation type="journal article" date="2015" name="Genome Announc.">
        <title>Complete Genome Sequence of Methylobacterium aquaticum Strain 22A, Isolated from Racomitrium japonicum Moss.</title>
        <authorList>
            <person name="Tani A."/>
            <person name="Ogura Y."/>
            <person name="Hayashi T."/>
            <person name="Kimbara K."/>
        </authorList>
    </citation>
    <scope>NUCLEOTIDE SEQUENCE [LARGE SCALE GENOMIC DNA]</scope>
    <source>
        <strain evidence="7 8">MA-22A</strain>
    </source>
</reference>
<dbReference type="InterPro" id="IPR036388">
    <property type="entry name" value="WH-like_DNA-bd_sf"/>
</dbReference>
<dbReference type="Gene3D" id="3.40.190.10">
    <property type="entry name" value="Periplasmic binding protein-like II"/>
    <property type="match status" value="2"/>
</dbReference>
<dbReference type="SUPFAM" id="SSF53850">
    <property type="entry name" value="Periplasmic binding protein-like II"/>
    <property type="match status" value="1"/>
</dbReference>
<keyword evidence="2" id="KW-0805">Transcription regulation</keyword>
<feature type="compositionally biased region" description="Basic residues" evidence="5">
    <location>
        <begin position="113"/>
        <end position="125"/>
    </location>
</feature>
<evidence type="ECO:0000313" key="8">
    <source>
        <dbReference type="Proteomes" id="UP000061432"/>
    </source>
</evidence>
<feature type="region of interest" description="Disordered" evidence="5">
    <location>
        <begin position="67"/>
        <end position="400"/>
    </location>
</feature>
<feature type="compositionally biased region" description="Basic and acidic residues" evidence="5">
    <location>
        <begin position="187"/>
        <end position="196"/>
    </location>
</feature>
<proteinExistence type="inferred from homology"/>
<comment type="similarity">
    <text evidence="1">Belongs to the LysR transcriptional regulatory family.</text>
</comment>
<evidence type="ECO:0000256" key="5">
    <source>
        <dbReference type="SAM" id="MobiDB-lite"/>
    </source>
</evidence>
<dbReference type="InterPro" id="IPR005119">
    <property type="entry name" value="LysR_subst-bd"/>
</dbReference>
<gene>
    <name evidence="7" type="primary">lysR</name>
    <name evidence="7" type="ORF">Maq22A_c14450</name>
</gene>
<dbReference type="EMBL" id="AP014704">
    <property type="protein sequence ID" value="BAQ46071.1"/>
    <property type="molecule type" value="Genomic_DNA"/>
</dbReference>
<dbReference type="InterPro" id="IPR000847">
    <property type="entry name" value="LysR_HTH_N"/>
</dbReference>
<dbReference type="KEGG" id="maqu:Maq22A_c14450"/>
<dbReference type="Gene3D" id="1.10.10.10">
    <property type="entry name" value="Winged helix-like DNA-binding domain superfamily/Winged helix DNA-binding domain"/>
    <property type="match status" value="1"/>
</dbReference>
<reference evidence="8" key="2">
    <citation type="submission" date="2015-01" db="EMBL/GenBank/DDBJ databases">
        <title>Complete genome sequence of Methylobacterium aquaticum strain 22A.</title>
        <authorList>
            <person name="Tani A."/>
            <person name="Ogura Y."/>
            <person name="Hayashi T."/>
        </authorList>
    </citation>
    <scope>NUCLEOTIDE SEQUENCE [LARGE SCALE GENOMIC DNA]</scope>
    <source>
        <strain evidence="8">MA-22A</strain>
    </source>
</reference>
<sequence>MGALDGRTRQRGGGRRGAGRRQEVVFHHRRLRVRPWAGCRCRQGREGRRRHGGRGDPAPARRHRHLVAADPGPVLGRRRDRAGQCRAGPRQHHQAGAGIRHHLEGGGDAGLHQQHRGARPRRGAGHPHGGEFLLGRQRAQPRLGQAPDGPQRQRGADHGPRRRLFLGAPLPAGGREGRHRRRGSRQQGHEGTADRRRLLRQAAHPGERPGGDGHDARRGEEPEGLEEQGRSLPRRRDDPRGHAVHPRRQERLPPDHRRLTGRLPDEALRQPDLALRAPRPHGADREGPDRAGRHHLRRRLGRRRGLPRRQPGRPRAGAGRRRRHAADRGAPDPRPSRRRRHDTGISRGRTCRALGRRGGDRGVRRRGGGDHRPQVGAGLRYRPRRPEALPHHAGGPAAPRCGLRRERRFLRTAGDRRDHRAGLPGVPLPRPGLALALPQGRGLPRCASRPPVGAGHRAARITPSRPRPMPFPRASAIVGPTDTVPAAARAGDQGETGAMELRHLRYFVAVADDLSITRAAERLNIAQPALSHQIKSLETEIGTALLQRLSRGVALTEPGRAFADDARAVLAAVDAAKSRALRIATGDVGEIRIGFTSSASFHPLVTGAIRDYRSAYPDVRVALLEETTASLLDAFRAGRVDVAFMRPGEGEVDDLWARHLFDEPMVVALPATHRLAGETGPVGLAELSTEGFIVYPRRNGRALYDGIMAACAAAGFSPRIAQDAPQLASVVNLVATGIALAVVPRSMARLATEGVRYRAISGPAPRAPMTLVRQPAPEMPHARIFTDLVLARAREERDEA</sequence>
<dbReference type="AlphaFoldDB" id="A0A0C6F0G0"/>
<feature type="compositionally biased region" description="Basic and acidic residues" evidence="5">
    <location>
        <begin position="357"/>
        <end position="373"/>
    </location>
</feature>
<dbReference type="PANTHER" id="PTHR30346">
    <property type="entry name" value="TRANSCRIPTIONAL DUAL REGULATOR HCAR-RELATED"/>
    <property type="match status" value="1"/>
</dbReference>
<dbReference type="PROSITE" id="PS50931">
    <property type="entry name" value="HTH_LYSR"/>
    <property type="match status" value="1"/>
</dbReference>
<dbReference type="InterPro" id="IPR036390">
    <property type="entry name" value="WH_DNA-bd_sf"/>
</dbReference>
<dbReference type="STRING" id="270351.Maq22A_c14450"/>
<dbReference type="FunFam" id="1.10.10.10:FF:000001">
    <property type="entry name" value="LysR family transcriptional regulator"/>
    <property type="match status" value="1"/>
</dbReference>
<organism evidence="7 8">
    <name type="scientific">Methylobacterium aquaticum</name>
    <dbReference type="NCBI Taxonomy" id="270351"/>
    <lineage>
        <taxon>Bacteria</taxon>
        <taxon>Pseudomonadati</taxon>
        <taxon>Pseudomonadota</taxon>
        <taxon>Alphaproteobacteria</taxon>
        <taxon>Hyphomicrobiales</taxon>
        <taxon>Methylobacteriaceae</taxon>
        <taxon>Methylobacterium</taxon>
    </lineage>
</organism>
<feature type="compositionally biased region" description="Basic and acidic residues" evidence="5">
    <location>
        <begin position="281"/>
        <end position="291"/>
    </location>
</feature>
<keyword evidence="4" id="KW-0804">Transcription</keyword>
<feature type="region of interest" description="Disordered" evidence="5">
    <location>
        <begin position="1"/>
        <end position="22"/>
    </location>
</feature>
<dbReference type="GO" id="GO:0003700">
    <property type="term" value="F:DNA-binding transcription factor activity"/>
    <property type="evidence" value="ECO:0007669"/>
    <property type="project" value="InterPro"/>
</dbReference>
<feature type="domain" description="HTH lysR-type" evidence="6">
    <location>
        <begin position="499"/>
        <end position="556"/>
    </location>
</feature>
<feature type="compositionally biased region" description="Low complexity" evidence="5">
    <location>
        <begin position="391"/>
        <end position="400"/>
    </location>
</feature>
<evidence type="ECO:0000256" key="4">
    <source>
        <dbReference type="ARBA" id="ARBA00023163"/>
    </source>
</evidence>
<feature type="compositionally biased region" description="Basic and acidic residues" evidence="5">
    <location>
        <begin position="326"/>
        <end position="335"/>
    </location>
</feature>
<feature type="compositionally biased region" description="Basic and acidic residues" evidence="5">
    <location>
        <begin position="205"/>
        <end position="221"/>
    </location>
</feature>
<dbReference type="Pfam" id="PF03466">
    <property type="entry name" value="LysR_substrate"/>
    <property type="match status" value="1"/>
</dbReference>
<evidence type="ECO:0000313" key="7">
    <source>
        <dbReference type="EMBL" id="BAQ46071.1"/>
    </source>
</evidence>
<keyword evidence="3" id="KW-0238">DNA-binding</keyword>
<name>A0A0C6F0G0_9HYPH</name>
<feature type="region of interest" description="Disordered" evidence="5">
    <location>
        <begin position="439"/>
        <end position="470"/>
    </location>
</feature>
<evidence type="ECO:0000256" key="1">
    <source>
        <dbReference type="ARBA" id="ARBA00009437"/>
    </source>
</evidence>
<dbReference type="SUPFAM" id="SSF46785">
    <property type="entry name" value="Winged helix' DNA-binding domain"/>
    <property type="match status" value="1"/>
</dbReference>
<dbReference type="InterPro" id="IPR037410">
    <property type="entry name" value="BudR_PBP2"/>
</dbReference>
<evidence type="ECO:0000259" key="6">
    <source>
        <dbReference type="PROSITE" id="PS50931"/>
    </source>
</evidence>
<protein>
    <submittedName>
        <fullName evidence="7">Transcriptional regulator, LysR family</fullName>
    </submittedName>
</protein>
<feature type="compositionally biased region" description="Basic residues" evidence="5">
    <location>
        <begin position="9"/>
        <end position="19"/>
    </location>
</feature>
<dbReference type="PANTHER" id="PTHR30346:SF30">
    <property type="entry name" value="SMALL NEUTRAL PROTEASE REGULATORY PROTEIN"/>
    <property type="match status" value="1"/>
</dbReference>
<feature type="compositionally biased region" description="Basic and acidic residues" evidence="5">
    <location>
        <begin position="234"/>
        <end position="269"/>
    </location>
</feature>
<dbReference type="GO" id="GO:0003677">
    <property type="term" value="F:DNA binding"/>
    <property type="evidence" value="ECO:0007669"/>
    <property type="project" value="UniProtKB-KW"/>
</dbReference>
<accession>A0A0C6F0G0</accession>
<evidence type="ECO:0000256" key="2">
    <source>
        <dbReference type="ARBA" id="ARBA00023015"/>
    </source>
</evidence>
<dbReference type="GO" id="GO:0032993">
    <property type="term" value="C:protein-DNA complex"/>
    <property type="evidence" value="ECO:0007669"/>
    <property type="project" value="TreeGrafter"/>
</dbReference>